<comment type="caution">
    <text evidence="1">The sequence shown here is derived from an EMBL/GenBank/DDBJ whole genome shotgun (WGS) entry which is preliminary data.</text>
</comment>
<dbReference type="AlphaFoldDB" id="A0AAN8V1Q3"/>
<evidence type="ECO:0000313" key="1">
    <source>
        <dbReference type="EMBL" id="KAK6921022.1"/>
    </source>
</evidence>
<proteinExistence type="predicted"/>
<dbReference type="Proteomes" id="UP001370490">
    <property type="component" value="Unassembled WGS sequence"/>
</dbReference>
<sequence>MVIIGNPKDKASVIFIGMRYIFITHEHSHGLVLYEEVVLRWCVHNQCSHVHEVRHLRQALDIHILRNSNIVINE</sequence>
<dbReference type="EMBL" id="JBAMMX010000020">
    <property type="protein sequence ID" value="KAK6921022.1"/>
    <property type="molecule type" value="Genomic_DNA"/>
</dbReference>
<organism evidence="1 2">
    <name type="scientific">Dillenia turbinata</name>
    <dbReference type="NCBI Taxonomy" id="194707"/>
    <lineage>
        <taxon>Eukaryota</taxon>
        <taxon>Viridiplantae</taxon>
        <taxon>Streptophyta</taxon>
        <taxon>Embryophyta</taxon>
        <taxon>Tracheophyta</taxon>
        <taxon>Spermatophyta</taxon>
        <taxon>Magnoliopsida</taxon>
        <taxon>eudicotyledons</taxon>
        <taxon>Gunneridae</taxon>
        <taxon>Pentapetalae</taxon>
        <taxon>Dilleniales</taxon>
        <taxon>Dilleniaceae</taxon>
        <taxon>Dillenia</taxon>
    </lineage>
</organism>
<protein>
    <submittedName>
        <fullName evidence="1">Uncharacterized protein</fullName>
    </submittedName>
</protein>
<accession>A0AAN8V1Q3</accession>
<keyword evidence="2" id="KW-1185">Reference proteome</keyword>
<name>A0AAN8V1Q3_9MAGN</name>
<gene>
    <name evidence="1" type="ORF">RJ641_014700</name>
</gene>
<reference evidence="1 2" key="1">
    <citation type="submission" date="2023-12" db="EMBL/GenBank/DDBJ databases">
        <title>A high-quality genome assembly for Dillenia turbinata (Dilleniales).</title>
        <authorList>
            <person name="Chanderbali A."/>
        </authorList>
    </citation>
    <scope>NUCLEOTIDE SEQUENCE [LARGE SCALE GENOMIC DNA]</scope>
    <source>
        <strain evidence="1">LSX21</strain>
        <tissue evidence="1">Leaf</tissue>
    </source>
</reference>
<evidence type="ECO:0000313" key="2">
    <source>
        <dbReference type="Proteomes" id="UP001370490"/>
    </source>
</evidence>